<gene>
    <name evidence="8" type="ORF">F0L74_08820</name>
</gene>
<keyword evidence="3 7" id="KW-0812">Transmembrane</keyword>
<evidence type="ECO:0000313" key="8">
    <source>
        <dbReference type="EMBL" id="KAA2242627.1"/>
    </source>
</evidence>
<dbReference type="RefSeq" id="WP_149837499.1">
    <property type="nucleotide sequence ID" value="NZ_VUOC01000002.1"/>
</dbReference>
<comment type="similarity">
    <text evidence="2 6">Belongs to the sodium:solute symporter (SSF) (TC 2.A.21) family.</text>
</comment>
<evidence type="ECO:0000256" key="7">
    <source>
        <dbReference type="SAM" id="Phobius"/>
    </source>
</evidence>
<feature type="transmembrane region" description="Helical" evidence="7">
    <location>
        <begin position="42"/>
        <end position="63"/>
    </location>
</feature>
<feature type="transmembrane region" description="Helical" evidence="7">
    <location>
        <begin position="75"/>
        <end position="98"/>
    </location>
</feature>
<evidence type="ECO:0000256" key="5">
    <source>
        <dbReference type="ARBA" id="ARBA00023136"/>
    </source>
</evidence>
<evidence type="ECO:0000313" key="9">
    <source>
        <dbReference type="Proteomes" id="UP000324611"/>
    </source>
</evidence>
<evidence type="ECO:0000256" key="1">
    <source>
        <dbReference type="ARBA" id="ARBA00004141"/>
    </source>
</evidence>
<feature type="transmembrane region" description="Helical" evidence="7">
    <location>
        <begin position="509"/>
        <end position="528"/>
    </location>
</feature>
<keyword evidence="4 7" id="KW-1133">Transmembrane helix</keyword>
<dbReference type="Proteomes" id="UP000324611">
    <property type="component" value="Unassembled WGS sequence"/>
</dbReference>
<dbReference type="InterPro" id="IPR038377">
    <property type="entry name" value="Na/Glc_symporter_sf"/>
</dbReference>
<reference evidence="8 9" key="1">
    <citation type="submission" date="2019-09" db="EMBL/GenBank/DDBJ databases">
        <title>Chitinophaga ginsengihumi sp. nov., isolated from soil of ginseng rhizosphere.</title>
        <authorList>
            <person name="Lee J."/>
        </authorList>
    </citation>
    <scope>NUCLEOTIDE SEQUENCE [LARGE SCALE GENOMIC DNA]</scope>
    <source>
        <strain evidence="8 9">BN140078</strain>
    </source>
</reference>
<feature type="transmembrane region" description="Helical" evidence="7">
    <location>
        <begin position="408"/>
        <end position="430"/>
    </location>
</feature>
<reference evidence="8 9" key="2">
    <citation type="submission" date="2019-09" db="EMBL/GenBank/DDBJ databases">
        <authorList>
            <person name="Jin C."/>
        </authorList>
    </citation>
    <scope>NUCLEOTIDE SEQUENCE [LARGE SCALE GENOMIC DNA]</scope>
    <source>
        <strain evidence="8 9">BN140078</strain>
    </source>
</reference>
<comment type="caution">
    <text evidence="8">The sequence shown here is derived from an EMBL/GenBank/DDBJ whole genome shotgun (WGS) entry which is preliminary data.</text>
</comment>
<dbReference type="GO" id="GO:0005412">
    <property type="term" value="F:D-glucose:sodium symporter activity"/>
    <property type="evidence" value="ECO:0007669"/>
    <property type="project" value="TreeGrafter"/>
</dbReference>
<comment type="subcellular location">
    <subcellularLocation>
        <location evidence="1">Membrane</location>
        <topology evidence="1">Multi-pass membrane protein</topology>
    </subcellularLocation>
</comment>
<dbReference type="Pfam" id="PF00474">
    <property type="entry name" value="SSF"/>
    <property type="match status" value="1"/>
</dbReference>
<dbReference type="PANTHER" id="PTHR11819">
    <property type="entry name" value="SOLUTE CARRIER FAMILY 5"/>
    <property type="match status" value="1"/>
</dbReference>
<feature type="transmembrane region" description="Helical" evidence="7">
    <location>
        <begin position="6"/>
        <end position="22"/>
    </location>
</feature>
<name>A0A5B2VWJ4_9BACT</name>
<accession>A0A5B2VWJ4</accession>
<feature type="transmembrane region" description="Helical" evidence="7">
    <location>
        <begin position="328"/>
        <end position="361"/>
    </location>
</feature>
<feature type="transmembrane region" description="Helical" evidence="7">
    <location>
        <begin position="463"/>
        <end position="481"/>
    </location>
</feature>
<feature type="transmembrane region" description="Helical" evidence="7">
    <location>
        <begin position="384"/>
        <end position="402"/>
    </location>
</feature>
<feature type="transmembrane region" description="Helical" evidence="7">
    <location>
        <begin position="242"/>
        <end position="260"/>
    </location>
</feature>
<keyword evidence="5 7" id="KW-0472">Membrane</keyword>
<dbReference type="InterPro" id="IPR001734">
    <property type="entry name" value="Na/solute_symporter"/>
</dbReference>
<evidence type="ECO:0000256" key="3">
    <source>
        <dbReference type="ARBA" id="ARBA00022692"/>
    </source>
</evidence>
<dbReference type="EMBL" id="VUOC01000002">
    <property type="protein sequence ID" value="KAA2242627.1"/>
    <property type="molecule type" value="Genomic_DNA"/>
</dbReference>
<dbReference type="PANTHER" id="PTHR11819:SF195">
    <property type="entry name" value="SODIUM_GLUCOSE COTRANSPORTER 4"/>
    <property type="match status" value="1"/>
</dbReference>
<feature type="transmembrane region" description="Helical" evidence="7">
    <location>
        <begin position="281"/>
        <end position="308"/>
    </location>
</feature>
<dbReference type="PROSITE" id="PS50283">
    <property type="entry name" value="NA_SOLUT_SYMP_3"/>
    <property type="match status" value="1"/>
</dbReference>
<feature type="transmembrane region" description="Helical" evidence="7">
    <location>
        <begin position="157"/>
        <end position="179"/>
    </location>
</feature>
<protein>
    <submittedName>
        <fullName evidence="8">Solute:sodium symporter family transporter</fullName>
    </submittedName>
</protein>
<dbReference type="GO" id="GO:0005886">
    <property type="term" value="C:plasma membrane"/>
    <property type="evidence" value="ECO:0007669"/>
    <property type="project" value="TreeGrafter"/>
</dbReference>
<keyword evidence="9" id="KW-1185">Reference proteome</keyword>
<dbReference type="NCBIfam" id="NF007790">
    <property type="entry name" value="PRK10484.1"/>
    <property type="match status" value="1"/>
</dbReference>
<evidence type="ECO:0000256" key="2">
    <source>
        <dbReference type="ARBA" id="ARBA00006434"/>
    </source>
</evidence>
<feature type="transmembrane region" description="Helical" evidence="7">
    <location>
        <begin position="119"/>
        <end position="145"/>
    </location>
</feature>
<evidence type="ECO:0000256" key="6">
    <source>
        <dbReference type="RuleBase" id="RU362091"/>
    </source>
</evidence>
<sequence length="531" mass="58570">MNATTLLTFLLITGTIGVISWYQTRKERLNTIVGFFLANRNLGFIAVGSGLLFANINTVLFVGENELVYANNMSVIGWGMTSVAAMLIVSEFIMPIYLRTGIATTPDYLERRYDSSVKRIVSLIFLVNYIVNLLPSVLYGGAVAFNGLFHFSDHYGISYWSSIWILVWIMGTVGGLYCLLGGLRAIAVSDVLLGAAMFTGGILLPWFGLRYLGHGNISEGLAVILSSKTEHMRVMGGPKDSVPFSTLFTGMLLVNLYYWGTEQYIVQQVLGSRNLAVCQKGIALACFGKILSPLLINIPGLIAVHMYSSLHNTAEVFPRMVSDVSPPVFVGYMAAILFGATFTTYNAGLNSASTLFILNVYKPWLEKQQRMADDRQLLRVAKRFELSICLLAMFIAPFIIFAKGGFYNYLQMVGGFFSVPIFTILLVGFLTRRVPPLAAKVGLAFFILSYGFTQTVFPTGLHFLHVLAILFVITCVIMLVIGRIYPLPVPYVPVVSNVVDVAPWKGRHVWTVALLAMMVGVYVLFTLASRA</sequence>
<feature type="transmembrane region" description="Helical" evidence="7">
    <location>
        <begin position="191"/>
        <end position="209"/>
    </location>
</feature>
<organism evidence="8 9">
    <name type="scientific">Chitinophaga agrisoli</name>
    <dbReference type="NCBI Taxonomy" id="2607653"/>
    <lineage>
        <taxon>Bacteria</taxon>
        <taxon>Pseudomonadati</taxon>
        <taxon>Bacteroidota</taxon>
        <taxon>Chitinophagia</taxon>
        <taxon>Chitinophagales</taxon>
        <taxon>Chitinophagaceae</taxon>
        <taxon>Chitinophaga</taxon>
    </lineage>
</organism>
<dbReference type="AlphaFoldDB" id="A0A5B2VWJ4"/>
<feature type="transmembrane region" description="Helical" evidence="7">
    <location>
        <begin position="437"/>
        <end position="457"/>
    </location>
</feature>
<dbReference type="NCBIfam" id="TIGR00813">
    <property type="entry name" value="sss"/>
    <property type="match status" value="1"/>
</dbReference>
<dbReference type="Gene3D" id="1.20.1730.10">
    <property type="entry name" value="Sodium/glucose cotransporter"/>
    <property type="match status" value="1"/>
</dbReference>
<evidence type="ECO:0000256" key="4">
    <source>
        <dbReference type="ARBA" id="ARBA00022989"/>
    </source>
</evidence>
<dbReference type="CDD" id="cd10328">
    <property type="entry name" value="SLC5sbd_YidK"/>
    <property type="match status" value="1"/>
</dbReference>
<proteinExistence type="inferred from homology"/>